<comment type="similarity">
    <text evidence="1 7">Belongs to the RecO family.</text>
</comment>
<dbReference type="Proteomes" id="UP001597213">
    <property type="component" value="Unassembled WGS sequence"/>
</dbReference>
<dbReference type="InterPro" id="IPR003717">
    <property type="entry name" value="RecO"/>
</dbReference>
<dbReference type="HAMAP" id="MF_00201">
    <property type="entry name" value="RecO"/>
    <property type="match status" value="1"/>
</dbReference>
<evidence type="ECO:0000313" key="9">
    <source>
        <dbReference type="EMBL" id="MFD1883196.1"/>
    </source>
</evidence>
<evidence type="ECO:0000259" key="8">
    <source>
        <dbReference type="Pfam" id="PF11967"/>
    </source>
</evidence>
<evidence type="ECO:0000256" key="3">
    <source>
        <dbReference type="ARBA" id="ARBA00022763"/>
    </source>
</evidence>
<proteinExistence type="inferred from homology"/>
<dbReference type="InterPro" id="IPR022572">
    <property type="entry name" value="DNA_rep/recomb_RecO_N"/>
</dbReference>
<dbReference type="Gene3D" id="2.40.50.140">
    <property type="entry name" value="Nucleic acid-binding proteins"/>
    <property type="match status" value="1"/>
</dbReference>
<keyword evidence="4 7" id="KW-0233">DNA recombination</keyword>
<name>A0ABW4RAB3_9RHOB</name>
<evidence type="ECO:0000256" key="6">
    <source>
        <dbReference type="ARBA" id="ARBA00033409"/>
    </source>
</evidence>
<evidence type="ECO:0000256" key="4">
    <source>
        <dbReference type="ARBA" id="ARBA00023172"/>
    </source>
</evidence>
<gene>
    <name evidence="7 9" type="primary">recO</name>
    <name evidence="9" type="ORF">ACFSCT_15865</name>
</gene>
<dbReference type="NCBIfam" id="TIGR00613">
    <property type="entry name" value="reco"/>
    <property type="match status" value="1"/>
</dbReference>
<sequence>MEWRGEGTVIGRRPHGESALILDLFSVDAGRVSGLLPGGASARKAPITQLGCRLSVQWRARLNDQLGTLSVEPAGARPGLLASAAALDGVSAVSALLVTALAERDPHPRLYALTEDLLDAMDSGGPDWATDYVRWELALLEEMGFGLDLGSCAVNGSRRALAYVSPRTGRAVSREGAGEWAPRLLPLPPMLGGEGEGGLRAALALTGHFLEQRLAEHTARPLPAARGRLVARLLRHPGAEPA</sequence>
<dbReference type="PANTHER" id="PTHR33991">
    <property type="entry name" value="DNA REPAIR PROTEIN RECO"/>
    <property type="match status" value="1"/>
</dbReference>
<keyword evidence="10" id="KW-1185">Reference proteome</keyword>
<dbReference type="SUPFAM" id="SSF57863">
    <property type="entry name" value="ArfGap/RecO-like zinc finger"/>
    <property type="match status" value="1"/>
</dbReference>
<evidence type="ECO:0000256" key="7">
    <source>
        <dbReference type="HAMAP-Rule" id="MF_00201"/>
    </source>
</evidence>
<evidence type="ECO:0000256" key="5">
    <source>
        <dbReference type="ARBA" id="ARBA00023204"/>
    </source>
</evidence>
<organism evidence="9 10">
    <name type="scientific">Paracoccus pacificus</name>
    <dbReference type="NCBI Taxonomy" id="1463598"/>
    <lineage>
        <taxon>Bacteria</taxon>
        <taxon>Pseudomonadati</taxon>
        <taxon>Pseudomonadota</taxon>
        <taxon>Alphaproteobacteria</taxon>
        <taxon>Rhodobacterales</taxon>
        <taxon>Paracoccaceae</taxon>
        <taxon>Paracoccus</taxon>
    </lineage>
</organism>
<keyword evidence="3 7" id="KW-0227">DNA damage</keyword>
<evidence type="ECO:0000256" key="1">
    <source>
        <dbReference type="ARBA" id="ARBA00007452"/>
    </source>
</evidence>
<dbReference type="InterPro" id="IPR037278">
    <property type="entry name" value="ARFGAP/RecO"/>
</dbReference>
<evidence type="ECO:0000256" key="2">
    <source>
        <dbReference type="ARBA" id="ARBA00021310"/>
    </source>
</evidence>
<comment type="function">
    <text evidence="7">Involved in DNA repair and RecF pathway recombination.</text>
</comment>
<dbReference type="InterPro" id="IPR042242">
    <property type="entry name" value="RecO_C"/>
</dbReference>
<dbReference type="InterPro" id="IPR012340">
    <property type="entry name" value="NA-bd_OB-fold"/>
</dbReference>
<dbReference type="Gene3D" id="1.20.1440.120">
    <property type="entry name" value="Recombination protein O, C-terminal domain"/>
    <property type="match status" value="1"/>
</dbReference>
<evidence type="ECO:0000313" key="10">
    <source>
        <dbReference type="Proteomes" id="UP001597213"/>
    </source>
</evidence>
<reference evidence="10" key="1">
    <citation type="journal article" date="2019" name="Int. J. Syst. Evol. Microbiol.">
        <title>The Global Catalogue of Microorganisms (GCM) 10K type strain sequencing project: providing services to taxonomists for standard genome sequencing and annotation.</title>
        <authorList>
            <consortium name="The Broad Institute Genomics Platform"/>
            <consortium name="The Broad Institute Genome Sequencing Center for Infectious Disease"/>
            <person name="Wu L."/>
            <person name="Ma J."/>
        </authorList>
    </citation>
    <scope>NUCLEOTIDE SEQUENCE [LARGE SCALE GENOMIC DNA]</scope>
    <source>
        <strain evidence="10">CCUG 56029</strain>
    </source>
</reference>
<dbReference type="Pfam" id="PF02565">
    <property type="entry name" value="RecO_C"/>
    <property type="match status" value="1"/>
</dbReference>
<accession>A0ABW4RAB3</accession>
<dbReference type="SUPFAM" id="SSF50249">
    <property type="entry name" value="Nucleic acid-binding proteins"/>
    <property type="match status" value="1"/>
</dbReference>
<comment type="caution">
    <text evidence="9">The sequence shown here is derived from an EMBL/GenBank/DDBJ whole genome shotgun (WGS) entry which is preliminary data.</text>
</comment>
<protein>
    <recommendedName>
        <fullName evidence="2 7">DNA repair protein RecO</fullName>
    </recommendedName>
    <alternativeName>
        <fullName evidence="6 7">Recombination protein O</fullName>
    </alternativeName>
</protein>
<dbReference type="EMBL" id="JBHUEN010000043">
    <property type="protein sequence ID" value="MFD1883196.1"/>
    <property type="molecule type" value="Genomic_DNA"/>
</dbReference>
<dbReference type="Pfam" id="PF11967">
    <property type="entry name" value="RecO_N"/>
    <property type="match status" value="1"/>
</dbReference>
<dbReference type="RefSeq" id="WP_379144326.1">
    <property type="nucleotide sequence ID" value="NZ_JBHUEN010000043.1"/>
</dbReference>
<keyword evidence="5 7" id="KW-0234">DNA repair</keyword>
<dbReference type="PANTHER" id="PTHR33991:SF1">
    <property type="entry name" value="DNA REPAIR PROTEIN RECO"/>
    <property type="match status" value="1"/>
</dbReference>
<feature type="domain" description="DNA replication/recombination mediator RecO N-terminal" evidence="8">
    <location>
        <begin position="1"/>
        <end position="71"/>
    </location>
</feature>